<feature type="compositionally biased region" description="Acidic residues" evidence="2">
    <location>
        <begin position="50"/>
        <end position="76"/>
    </location>
</feature>
<dbReference type="InterPro" id="IPR001356">
    <property type="entry name" value="HD"/>
</dbReference>
<dbReference type="Gene3D" id="1.10.10.60">
    <property type="entry name" value="Homeodomain-like"/>
    <property type="match status" value="1"/>
</dbReference>
<keyword evidence="1" id="KW-0238">DNA-binding</keyword>
<evidence type="ECO:0000256" key="1">
    <source>
        <dbReference type="PROSITE-ProRule" id="PRU00108"/>
    </source>
</evidence>
<dbReference type="SUPFAM" id="SSF46689">
    <property type="entry name" value="Homeodomain-like"/>
    <property type="match status" value="1"/>
</dbReference>
<evidence type="ECO:0000256" key="2">
    <source>
        <dbReference type="SAM" id="MobiDB-lite"/>
    </source>
</evidence>
<dbReference type="PROSITE" id="PS50071">
    <property type="entry name" value="HOMEOBOX_2"/>
    <property type="match status" value="1"/>
</dbReference>
<name>A0A8S3ZK60_9EUPU</name>
<feature type="compositionally biased region" description="Basic and acidic residues" evidence="2">
    <location>
        <begin position="29"/>
        <end position="43"/>
    </location>
</feature>
<keyword evidence="1" id="KW-0539">Nucleus</keyword>
<reference evidence="4" key="1">
    <citation type="submission" date="2021-04" db="EMBL/GenBank/DDBJ databases">
        <authorList>
            <consortium name="Molecular Ecology Group"/>
        </authorList>
    </citation>
    <scope>NUCLEOTIDE SEQUENCE</scope>
</reference>
<dbReference type="EMBL" id="CAJHNH020002746">
    <property type="protein sequence ID" value="CAG5127612.1"/>
    <property type="molecule type" value="Genomic_DNA"/>
</dbReference>
<organism evidence="4 5">
    <name type="scientific">Candidula unifasciata</name>
    <dbReference type="NCBI Taxonomy" id="100452"/>
    <lineage>
        <taxon>Eukaryota</taxon>
        <taxon>Metazoa</taxon>
        <taxon>Spiralia</taxon>
        <taxon>Lophotrochozoa</taxon>
        <taxon>Mollusca</taxon>
        <taxon>Gastropoda</taxon>
        <taxon>Heterobranchia</taxon>
        <taxon>Euthyneura</taxon>
        <taxon>Panpulmonata</taxon>
        <taxon>Eupulmonata</taxon>
        <taxon>Stylommatophora</taxon>
        <taxon>Helicina</taxon>
        <taxon>Helicoidea</taxon>
        <taxon>Geomitridae</taxon>
        <taxon>Candidula</taxon>
    </lineage>
</organism>
<comment type="caution">
    <text evidence="4">The sequence shown here is derived from an EMBL/GenBank/DDBJ whole genome shotgun (WGS) entry which is preliminary data.</text>
</comment>
<dbReference type="InterPro" id="IPR009057">
    <property type="entry name" value="Homeodomain-like_sf"/>
</dbReference>
<feature type="non-terminal residue" evidence="4">
    <location>
        <position position="1"/>
    </location>
</feature>
<dbReference type="AlphaFoldDB" id="A0A8S3ZK60"/>
<dbReference type="GO" id="GO:0003677">
    <property type="term" value="F:DNA binding"/>
    <property type="evidence" value="ECO:0007669"/>
    <property type="project" value="UniProtKB-UniRule"/>
</dbReference>
<accession>A0A8S3ZK60</accession>
<dbReference type="Proteomes" id="UP000678393">
    <property type="component" value="Unassembled WGS sequence"/>
</dbReference>
<keyword evidence="5" id="KW-1185">Reference proteome</keyword>
<evidence type="ECO:0000259" key="3">
    <source>
        <dbReference type="PROSITE" id="PS50071"/>
    </source>
</evidence>
<feature type="domain" description="Homeobox" evidence="3">
    <location>
        <begin position="1"/>
        <end position="15"/>
    </location>
</feature>
<feature type="DNA-binding region" description="Homeobox" evidence="1">
    <location>
        <begin position="3"/>
        <end position="16"/>
    </location>
</feature>
<evidence type="ECO:0000313" key="4">
    <source>
        <dbReference type="EMBL" id="CAG5127612.1"/>
    </source>
</evidence>
<keyword evidence="1" id="KW-0371">Homeobox</keyword>
<comment type="subcellular location">
    <subcellularLocation>
        <location evidence="1">Nucleus</location>
    </subcellularLocation>
</comment>
<dbReference type="GO" id="GO:0005634">
    <property type="term" value="C:nucleus"/>
    <property type="evidence" value="ECO:0007669"/>
    <property type="project" value="UniProtKB-SubCell"/>
</dbReference>
<dbReference type="OrthoDB" id="6157844at2759"/>
<proteinExistence type="predicted"/>
<sequence length="76" mass="8729">VKVWFQNRRTKHKRMKAEEDGGSSGPQVEGHDGCAEKGRDRSDLAVYVDHEEEEDEDACTDEEEEEEEELSVTEEC</sequence>
<feature type="region of interest" description="Disordered" evidence="2">
    <location>
        <begin position="1"/>
        <end position="76"/>
    </location>
</feature>
<protein>
    <recommendedName>
        <fullName evidence="3">Homeobox domain-containing protein</fullName>
    </recommendedName>
</protein>
<dbReference type="CDD" id="cd00086">
    <property type="entry name" value="homeodomain"/>
    <property type="match status" value="1"/>
</dbReference>
<evidence type="ECO:0000313" key="5">
    <source>
        <dbReference type="Proteomes" id="UP000678393"/>
    </source>
</evidence>
<gene>
    <name evidence="4" type="ORF">CUNI_LOCUS13170</name>
</gene>